<keyword evidence="2" id="KW-1185">Reference proteome</keyword>
<name>A0ABS5C608_9BACL</name>
<organism evidence="1 2">
    <name type="scientific">Paenibacillus lignilyticus</name>
    <dbReference type="NCBI Taxonomy" id="1172615"/>
    <lineage>
        <taxon>Bacteria</taxon>
        <taxon>Bacillati</taxon>
        <taxon>Bacillota</taxon>
        <taxon>Bacilli</taxon>
        <taxon>Bacillales</taxon>
        <taxon>Paenibacillaceae</taxon>
        <taxon>Paenibacillus</taxon>
    </lineage>
</organism>
<sequence>MSAAAHGVNVVGGVFRFWVELDGILAGGFTEVSGLEAEVEIEEFREGGQNGFVHKLPKSTRFSPILLRRGITSSSSLWDWYAGVMAGKVVRKSGSIILQHLSGEELCRWNFFDAYPVKWSGPTLNASQSDVAIETLELVHNGLKTIYKK</sequence>
<evidence type="ECO:0000313" key="1">
    <source>
        <dbReference type="EMBL" id="MBP3961290.1"/>
    </source>
</evidence>
<evidence type="ECO:0000313" key="2">
    <source>
        <dbReference type="Proteomes" id="UP000673394"/>
    </source>
</evidence>
<dbReference type="PANTHER" id="PTHR38009:SF1">
    <property type="entry name" value="CONSERVED HYPOTHETICAL PHAGE TAIL PROTEIN"/>
    <property type="match status" value="1"/>
</dbReference>
<protein>
    <submittedName>
        <fullName evidence="1">Phage tail protein</fullName>
    </submittedName>
</protein>
<proteinExistence type="predicted"/>
<gene>
    <name evidence="1" type="ORF">I8J30_01095</name>
</gene>
<dbReference type="Pfam" id="PF06841">
    <property type="entry name" value="Phage_T4_gp19"/>
    <property type="match status" value="1"/>
</dbReference>
<dbReference type="PANTHER" id="PTHR38009">
    <property type="entry name" value="CONSERVED HYPOTHETICAL PHAGE TAIL PROTEIN"/>
    <property type="match status" value="1"/>
</dbReference>
<dbReference type="RefSeq" id="WP_210654656.1">
    <property type="nucleotide sequence ID" value="NZ_JAGKSP010000001.1"/>
</dbReference>
<dbReference type="NCBIfam" id="TIGR02241">
    <property type="entry name" value="conserved hypothetical phage tail region protein"/>
    <property type="match status" value="1"/>
</dbReference>
<accession>A0ABS5C608</accession>
<comment type="caution">
    <text evidence="1">The sequence shown here is derived from an EMBL/GenBank/DDBJ whole genome shotgun (WGS) entry which is preliminary data.</text>
</comment>
<dbReference type="Proteomes" id="UP000673394">
    <property type="component" value="Unassembled WGS sequence"/>
</dbReference>
<dbReference type="EMBL" id="JAGKSP010000001">
    <property type="protein sequence ID" value="MBP3961290.1"/>
    <property type="molecule type" value="Genomic_DNA"/>
</dbReference>
<dbReference type="InterPro" id="IPR011747">
    <property type="entry name" value="CHP02241"/>
</dbReference>
<reference evidence="1 2" key="1">
    <citation type="submission" date="2021-04" db="EMBL/GenBank/DDBJ databases">
        <title>Paenibacillus sp. DLE-14 whole genome sequence.</title>
        <authorList>
            <person name="Ham Y.J."/>
        </authorList>
    </citation>
    <scope>NUCLEOTIDE SEQUENCE [LARGE SCALE GENOMIC DNA]</scope>
    <source>
        <strain evidence="1 2">DLE-14</strain>
    </source>
</reference>
<dbReference type="InterPro" id="IPR010667">
    <property type="entry name" value="Phage_T4_Gp19"/>
</dbReference>